<evidence type="ECO:0008006" key="3">
    <source>
        <dbReference type="Google" id="ProtNLM"/>
    </source>
</evidence>
<organism evidence="2">
    <name type="scientific">Sphingomonas psychrotolerans</name>
    <dbReference type="NCBI Taxonomy" id="1327635"/>
    <lineage>
        <taxon>Bacteria</taxon>
        <taxon>Pseudomonadati</taxon>
        <taxon>Pseudomonadota</taxon>
        <taxon>Alphaproteobacteria</taxon>
        <taxon>Sphingomonadales</taxon>
        <taxon>Sphingomonadaceae</taxon>
        <taxon>Sphingomonas</taxon>
    </lineage>
</organism>
<reference evidence="2" key="1">
    <citation type="submission" date="2022-04" db="EMBL/GenBank/DDBJ databases">
        <title>Tomato heritable bacteria conferring resistance against bacterial wilt.</title>
        <authorList>
            <person name="Yin J."/>
        </authorList>
    </citation>
    <scope>NUCLEOTIDE SEQUENCE</scope>
    <source>
        <strain evidence="2">Cra20</strain>
    </source>
</reference>
<feature type="chain" id="PRO_5046196440" description="TonB C-terminal domain-containing protein" evidence="1">
    <location>
        <begin position="21"/>
        <end position="137"/>
    </location>
</feature>
<protein>
    <recommendedName>
        <fullName evidence="3">TonB C-terminal domain-containing protein</fullName>
    </recommendedName>
</protein>
<name>A0ABU3N5L0_9SPHN</name>
<feature type="signal peptide" evidence="1">
    <location>
        <begin position="1"/>
        <end position="20"/>
    </location>
</feature>
<accession>A0ABU3N5L0</accession>
<evidence type="ECO:0000256" key="1">
    <source>
        <dbReference type="SAM" id="SignalP"/>
    </source>
</evidence>
<comment type="caution">
    <text evidence="2">The sequence shown here is derived from an EMBL/GenBank/DDBJ whole genome shotgun (WGS) entry which is preliminary data.</text>
</comment>
<sequence>MKIFLLPLCAAMLVSGPVLASDPCPKFSPGDAYPWQTGERMPGDFWADALIDVDSKGTPTRCRTGAGNMKREQRFWYCNAVMKDARYSPVIKDGVAVSFKVKTVFVLPGRRHREADKAARSRFFAEHPEEKTICYPD</sequence>
<gene>
    <name evidence="2" type="ORF">MZO42_14065</name>
</gene>
<evidence type="ECO:0000313" key="2">
    <source>
        <dbReference type="EMBL" id="MDT8759823.1"/>
    </source>
</evidence>
<dbReference type="EMBL" id="JALMLT010000003">
    <property type="protein sequence ID" value="MDT8759823.1"/>
    <property type="molecule type" value="Genomic_DNA"/>
</dbReference>
<keyword evidence="1" id="KW-0732">Signal</keyword>
<proteinExistence type="predicted"/>